<dbReference type="AlphaFoldDB" id="A0A2S8FZJ1"/>
<dbReference type="PANTHER" id="PTHR35889">
    <property type="entry name" value="CYCLOINULO-OLIGOSACCHARIDE FRUCTANOTRANSFERASE-RELATED"/>
    <property type="match status" value="1"/>
</dbReference>
<dbReference type="OrthoDB" id="289126at2"/>
<dbReference type="EMBL" id="PUHY01000005">
    <property type="protein sequence ID" value="PQO37612.1"/>
    <property type="molecule type" value="Genomic_DNA"/>
</dbReference>
<dbReference type="Proteomes" id="UP000238322">
    <property type="component" value="Unassembled WGS sequence"/>
</dbReference>
<evidence type="ECO:0000256" key="1">
    <source>
        <dbReference type="SAM" id="SignalP"/>
    </source>
</evidence>
<evidence type="ECO:0000259" key="2">
    <source>
        <dbReference type="Pfam" id="PF07583"/>
    </source>
</evidence>
<dbReference type="PANTHER" id="PTHR35889:SF3">
    <property type="entry name" value="F-BOX DOMAIN-CONTAINING PROTEIN"/>
    <property type="match status" value="1"/>
</dbReference>
<dbReference type="Pfam" id="PF07583">
    <property type="entry name" value="PSCyt2"/>
    <property type="match status" value="1"/>
</dbReference>
<name>A0A2S8FZJ1_9BACT</name>
<evidence type="ECO:0000259" key="3">
    <source>
        <dbReference type="Pfam" id="PF07587"/>
    </source>
</evidence>
<dbReference type="InterPro" id="IPR022655">
    <property type="entry name" value="DUF1553"/>
</dbReference>
<evidence type="ECO:0000313" key="5">
    <source>
        <dbReference type="Proteomes" id="UP000238322"/>
    </source>
</evidence>
<feature type="chain" id="PRO_5015404560" description="DUF1553 domain-containing protein" evidence="1">
    <location>
        <begin position="25"/>
        <end position="503"/>
    </location>
</feature>
<feature type="domain" description="DUF1553" evidence="3">
    <location>
        <begin position="259"/>
        <end position="354"/>
    </location>
</feature>
<protein>
    <recommendedName>
        <fullName evidence="6">DUF1553 domain-containing protein</fullName>
    </recommendedName>
</protein>
<dbReference type="InterPro" id="IPR011444">
    <property type="entry name" value="DUF1549"/>
</dbReference>
<dbReference type="RefSeq" id="WP_105328861.1">
    <property type="nucleotide sequence ID" value="NZ_PUHY01000005.1"/>
</dbReference>
<evidence type="ECO:0000313" key="4">
    <source>
        <dbReference type="EMBL" id="PQO37612.1"/>
    </source>
</evidence>
<proteinExistence type="predicted"/>
<feature type="signal peptide" evidence="1">
    <location>
        <begin position="1"/>
        <end position="24"/>
    </location>
</feature>
<evidence type="ECO:0008006" key="6">
    <source>
        <dbReference type="Google" id="ProtNLM"/>
    </source>
</evidence>
<dbReference type="Pfam" id="PF07587">
    <property type="entry name" value="PSD1"/>
    <property type="match status" value="1"/>
</dbReference>
<sequence length="503" mass="56313">MRLLTALLLMLLVHAPCGSSISWADSRGESLSKWINERGRVAWGEPPAKCDDLTFARRVYLDIVGRTPSVSELRDFQDLGENRRDVLVERLIFGEGPRASAYQRLSAENLARHWRRVLIPPGTTVVGSPLTLEAWLKDAFAERTPYDEMMRDLAAIRSAGEAGGYYQLLGAQPENYASQLTRSTLGVRIECAQCHDHPFVDWKQEDFWGLAAFYGNMRGPNDAAASTSSEGSITYEGKTYPAKFLWTDQPLRDTASSPRARLAAWLTSSENPQFSATAANRIWQYLVGRGLYADVDNLDQASPEDRKFLDELGHRFAHDGFDVQGLIAAICKSDWYQAESLEATTEEVDFQRRLKVLSPEQVFDSLEQALLLPVGRVDPGAARWTGERSQLVNRLSETVGATPEDYASGIPQALMLMNGQLTSEAIDLDRSRLLRAVVESPFFNDRDRIETLFLAVLTREPTEAERTALVQFVADKPAEKSQKQAYGEILWALLNSPEFVLCR</sequence>
<keyword evidence="1" id="KW-0732">Signal</keyword>
<comment type="caution">
    <text evidence="4">The sequence shown here is derived from an EMBL/GenBank/DDBJ whole genome shotgun (WGS) entry which is preliminary data.</text>
</comment>
<feature type="domain" description="DUF1549" evidence="2">
    <location>
        <begin position="44"/>
        <end position="217"/>
    </location>
</feature>
<gene>
    <name evidence="4" type="ORF">C5Y83_06610</name>
</gene>
<organism evidence="4 5">
    <name type="scientific">Blastopirellula marina</name>
    <dbReference type="NCBI Taxonomy" id="124"/>
    <lineage>
        <taxon>Bacteria</taxon>
        <taxon>Pseudomonadati</taxon>
        <taxon>Planctomycetota</taxon>
        <taxon>Planctomycetia</taxon>
        <taxon>Pirellulales</taxon>
        <taxon>Pirellulaceae</taxon>
        <taxon>Blastopirellula</taxon>
    </lineage>
</organism>
<accession>A0A2S8FZJ1</accession>
<reference evidence="4 5" key="1">
    <citation type="submission" date="2018-02" db="EMBL/GenBank/DDBJ databases">
        <title>Comparative genomes isolates from brazilian mangrove.</title>
        <authorList>
            <person name="Araujo J.E."/>
            <person name="Taketani R.G."/>
            <person name="Silva M.C.P."/>
            <person name="Loureco M.V."/>
            <person name="Andreote F.D."/>
        </authorList>
    </citation>
    <scope>NUCLEOTIDE SEQUENCE [LARGE SCALE GENOMIC DNA]</scope>
    <source>
        <strain evidence="4 5">Hex-1 MGV</strain>
    </source>
</reference>